<organism evidence="6 7">
    <name type="scientific">Gomphosphaeria aponina SAG 52.96 = DSM 107014</name>
    <dbReference type="NCBI Taxonomy" id="1521640"/>
    <lineage>
        <taxon>Bacteria</taxon>
        <taxon>Bacillati</taxon>
        <taxon>Cyanobacteriota</taxon>
        <taxon>Cyanophyceae</taxon>
        <taxon>Oscillatoriophycideae</taxon>
        <taxon>Chroococcales</taxon>
        <taxon>Gomphosphaeriaceae</taxon>
        <taxon>Gomphosphaeria</taxon>
    </lineage>
</organism>
<sequence>PPQSKGKEQVFPPQSKGKEQVFPPQSKGKEQVFPPLTKGGLGGVKTTLNARLKWVQELQSIPLFSAFKPNNEIEEKVLSLSLLIRELQAKFPSNTILCVDAGFCRRFAAVAWLVTEIDNFFSAANIAPMGWGINAGIGIKLAKPEHPVIVLTGDGSMAMHGMDLITAVRYQLPIFYVVSNNQGYGTVYQRFQNNLQAAQQTLLPPLNWVSFAQSLGVHATKLQSLSELNTIVEQFFQLNATFLLEVHTQLIY</sequence>
<feature type="non-terminal residue" evidence="6">
    <location>
        <position position="1"/>
    </location>
</feature>
<evidence type="ECO:0000256" key="1">
    <source>
        <dbReference type="ARBA" id="ARBA00001964"/>
    </source>
</evidence>
<dbReference type="PANTHER" id="PTHR18968">
    <property type="entry name" value="THIAMINE PYROPHOSPHATE ENZYMES"/>
    <property type="match status" value="1"/>
</dbReference>
<evidence type="ECO:0000256" key="3">
    <source>
        <dbReference type="ARBA" id="ARBA00023052"/>
    </source>
</evidence>
<comment type="similarity">
    <text evidence="2">Belongs to the TPP enzyme family.</text>
</comment>
<dbReference type="GO" id="GO:0003984">
    <property type="term" value="F:acetolactate synthase activity"/>
    <property type="evidence" value="ECO:0007669"/>
    <property type="project" value="TreeGrafter"/>
</dbReference>
<reference evidence="6" key="1">
    <citation type="submission" date="2021-02" db="EMBL/GenBank/DDBJ databases">
        <title>Metagenome analyses of Stigonema ocellatum DSM 106950, Chlorogloea purpurea SAG 13.99 and Gomphosphaeria aponina DSM 107014.</title>
        <authorList>
            <person name="Marter P."/>
            <person name="Huang S."/>
        </authorList>
    </citation>
    <scope>NUCLEOTIDE SEQUENCE</scope>
    <source>
        <strain evidence="6">JP213</strain>
    </source>
</reference>
<keyword evidence="3" id="KW-0786">Thiamine pyrophosphate</keyword>
<evidence type="ECO:0000256" key="4">
    <source>
        <dbReference type="SAM" id="MobiDB-lite"/>
    </source>
</evidence>
<evidence type="ECO:0000313" key="7">
    <source>
        <dbReference type="Proteomes" id="UP000767446"/>
    </source>
</evidence>
<feature type="domain" description="Thiamine pyrophosphate enzyme TPP-binding" evidence="5">
    <location>
        <begin position="100"/>
        <end position="246"/>
    </location>
</feature>
<dbReference type="EMBL" id="JADQBC010000010">
    <property type="protein sequence ID" value="MBR8826770.1"/>
    <property type="molecule type" value="Genomic_DNA"/>
</dbReference>
<dbReference type="InterPro" id="IPR011766">
    <property type="entry name" value="TPP_enzyme_TPP-bd"/>
</dbReference>
<accession>A0A941GTH5</accession>
<dbReference type="GO" id="GO:0050660">
    <property type="term" value="F:flavin adenine dinucleotide binding"/>
    <property type="evidence" value="ECO:0007669"/>
    <property type="project" value="TreeGrafter"/>
</dbReference>
<comment type="caution">
    <text evidence="6">The sequence shown here is derived from an EMBL/GenBank/DDBJ whole genome shotgun (WGS) entry which is preliminary data.</text>
</comment>
<gene>
    <name evidence="6" type="ORF">DSM107014_02515</name>
</gene>
<dbReference type="Pfam" id="PF02775">
    <property type="entry name" value="TPP_enzyme_C"/>
    <property type="match status" value="1"/>
</dbReference>
<name>A0A941GTH5_9CHRO</name>
<dbReference type="GO" id="GO:0000287">
    <property type="term" value="F:magnesium ion binding"/>
    <property type="evidence" value="ECO:0007669"/>
    <property type="project" value="InterPro"/>
</dbReference>
<dbReference type="InterPro" id="IPR000399">
    <property type="entry name" value="TPP-bd_CS"/>
</dbReference>
<dbReference type="CDD" id="cd00568">
    <property type="entry name" value="TPP_enzymes"/>
    <property type="match status" value="1"/>
</dbReference>
<protein>
    <recommendedName>
        <fullName evidence="5">Thiamine pyrophosphate enzyme TPP-binding domain-containing protein</fullName>
    </recommendedName>
</protein>
<dbReference type="Gene3D" id="3.40.50.970">
    <property type="match status" value="1"/>
</dbReference>
<dbReference type="PROSITE" id="PS00187">
    <property type="entry name" value="TPP_ENZYMES"/>
    <property type="match status" value="1"/>
</dbReference>
<dbReference type="GO" id="GO:0009097">
    <property type="term" value="P:isoleucine biosynthetic process"/>
    <property type="evidence" value="ECO:0007669"/>
    <property type="project" value="TreeGrafter"/>
</dbReference>
<evidence type="ECO:0000256" key="2">
    <source>
        <dbReference type="ARBA" id="ARBA00007812"/>
    </source>
</evidence>
<evidence type="ECO:0000313" key="6">
    <source>
        <dbReference type="EMBL" id="MBR8826770.1"/>
    </source>
</evidence>
<dbReference type="GO" id="GO:0009099">
    <property type="term" value="P:L-valine biosynthetic process"/>
    <property type="evidence" value="ECO:0007669"/>
    <property type="project" value="TreeGrafter"/>
</dbReference>
<dbReference type="PANTHER" id="PTHR18968:SF13">
    <property type="entry name" value="ACETOLACTATE SYNTHASE CATALYTIC SUBUNIT, MITOCHONDRIAL"/>
    <property type="match status" value="1"/>
</dbReference>
<dbReference type="SUPFAM" id="SSF52518">
    <property type="entry name" value="Thiamin diphosphate-binding fold (THDP-binding)"/>
    <property type="match status" value="1"/>
</dbReference>
<dbReference type="AlphaFoldDB" id="A0A941GTH5"/>
<dbReference type="InterPro" id="IPR029061">
    <property type="entry name" value="THDP-binding"/>
</dbReference>
<proteinExistence type="inferred from homology"/>
<dbReference type="Proteomes" id="UP000767446">
    <property type="component" value="Unassembled WGS sequence"/>
</dbReference>
<evidence type="ECO:0000259" key="5">
    <source>
        <dbReference type="Pfam" id="PF02775"/>
    </source>
</evidence>
<dbReference type="GO" id="GO:0005948">
    <property type="term" value="C:acetolactate synthase complex"/>
    <property type="evidence" value="ECO:0007669"/>
    <property type="project" value="TreeGrafter"/>
</dbReference>
<dbReference type="InterPro" id="IPR045229">
    <property type="entry name" value="TPP_enz"/>
</dbReference>
<comment type="cofactor">
    <cofactor evidence="1">
        <name>thiamine diphosphate</name>
        <dbReference type="ChEBI" id="CHEBI:58937"/>
    </cofactor>
</comment>
<feature type="region of interest" description="Disordered" evidence="4">
    <location>
        <begin position="1"/>
        <end position="38"/>
    </location>
</feature>
<dbReference type="GO" id="GO:0030976">
    <property type="term" value="F:thiamine pyrophosphate binding"/>
    <property type="evidence" value="ECO:0007669"/>
    <property type="project" value="InterPro"/>
</dbReference>